<dbReference type="Pfam" id="PF13966">
    <property type="entry name" value="zf-RVT"/>
    <property type="match status" value="1"/>
</dbReference>
<dbReference type="EMBL" id="JAIVGD010000001">
    <property type="protein sequence ID" value="KAH0781819.1"/>
    <property type="molecule type" value="Genomic_DNA"/>
</dbReference>
<evidence type="ECO:0000313" key="2">
    <source>
        <dbReference type="EMBL" id="KAH0781819.1"/>
    </source>
</evidence>
<protein>
    <recommendedName>
        <fullName evidence="1">Reverse transcriptase zinc-binding domain-containing protein</fullName>
    </recommendedName>
</protein>
<name>A0ABQ7WM93_SOLTU</name>
<feature type="domain" description="Reverse transcriptase zinc-binding" evidence="1">
    <location>
        <begin position="114"/>
        <end position="199"/>
    </location>
</feature>
<accession>A0ABQ7WM93</accession>
<evidence type="ECO:0000259" key="1">
    <source>
        <dbReference type="Pfam" id="PF13966"/>
    </source>
</evidence>
<dbReference type="Proteomes" id="UP000826656">
    <property type="component" value="Unassembled WGS sequence"/>
</dbReference>
<organism evidence="2 3">
    <name type="scientific">Solanum tuberosum</name>
    <name type="common">Potato</name>
    <dbReference type="NCBI Taxonomy" id="4113"/>
    <lineage>
        <taxon>Eukaryota</taxon>
        <taxon>Viridiplantae</taxon>
        <taxon>Streptophyta</taxon>
        <taxon>Embryophyta</taxon>
        <taxon>Tracheophyta</taxon>
        <taxon>Spermatophyta</taxon>
        <taxon>Magnoliopsida</taxon>
        <taxon>eudicotyledons</taxon>
        <taxon>Gunneridae</taxon>
        <taxon>Pentapetalae</taxon>
        <taxon>asterids</taxon>
        <taxon>lamiids</taxon>
        <taxon>Solanales</taxon>
        <taxon>Solanaceae</taxon>
        <taxon>Solanoideae</taxon>
        <taxon>Solaneae</taxon>
        <taxon>Solanum</taxon>
    </lineage>
</organism>
<keyword evidence="3" id="KW-1185">Reference proteome</keyword>
<reference evidence="2 3" key="1">
    <citation type="journal article" date="2021" name="bioRxiv">
        <title>Chromosome-scale and haplotype-resolved genome assembly of a tetraploid potato cultivar.</title>
        <authorList>
            <person name="Sun H."/>
            <person name="Jiao W.-B."/>
            <person name="Krause K."/>
            <person name="Campoy J.A."/>
            <person name="Goel M."/>
            <person name="Folz-Donahue K."/>
            <person name="Kukat C."/>
            <person name="Huettel B."/>
            <person name="Schneeberger K."/>
        </authorList>
    </citation>
    <scope>NUCLEOTIDE SEQUENCE [LARGE SCALE GENOMIC DNA]</scope>
    <source>
        <strain evidence="2">SolTubOtavaFocal</strain>
        <tissue evidence="2">Leaves</tissue>
    </source>
</reference>
<proteinExistence type="predicted"/>
<comment type="caution">
    <text evidence="2">The sequence shown here is derived from an EMBL/GenBank/DDBJ whole genome shotgun (WGS) entry which is preliminary data.</text>
</comment>
<gene>
    <name evidence="2" type="ORF">KY290_001417</name>
</gene>
<sequence>MAQGNGGSHVWRKMIKIREEVEYNIWWQIKSGVVSFWFDNWTKQGVLYYVEEDKIGEEETEVRSFIIGDQWDKEKFLLYVSEEMTEHIINNISPVISKGEQETPWWTNNANGRFSVKSAWELMRKKKAKEEKYTFIWRKELPFKINFFLWRAWKGRIATDDNLRRMRINIVSRCWCCETQQIETMSHLFLTASIAQKLWRAIPALILWSLWKRRNHIKHGGQLNLEGMVKQVTKNIQMLTSGRNAGLNLFGKNWLETVNILGNYKPKIYYHIVQWNPPRSDQLKCNTDGASKGNP</sequence>
<dbReference type="InterPro" id="IPR026960">
    <property type="entry name" value="RVT-Znf"/>
</dbReference>
<evidence type="ECO:0000313" key="3">
    <source>
        <dbReference type="Proteomes" id="UP000826656"/>
    </source>
</evidence>